<dbReference type="InterPro" id="IPR037165">
    <property type="entry name" value="AldOxase/xan_DH_Mopterin-bd_sf"/>
</dbReference>
<dbReference type="InterPro" id="IPR036856">
    <property type="entry name" value="Ald_Oxase/Xan_DH_a/b_sf"/>
</dbReference>
<dbReference type="InterPro" id="IPR000674">
    <property type="entry name" value="Ald_Oxase/Xan_DH_a/b"/>
</dbReference>
<dbReference type="SMART" id="SM01008">
    <property type="entry name" value="Ald_Xan_dh_C"/>
    <property type="match status" value="1"/>
</dbReference>
<proteinExistence type="predicted"/>
<dbReference type="InterPro" id="IPR053554">
    <property type="entry name" value="Glyceraldehyde_dh-related"/>
</dbReference>
<evidence type="ECO:0000313" key="5">
    <source>
        <dbReference type="Proteomes" id="UP000608579"/>
    </source>
</evidence>
<gene>
    <name evidence="4" type="ORF">EYH45_08215</name>
</gene>
<dbReference type="GO" id="GO:0016491">
    <property type="term" value="F:oxidoreductase activity"/>
    <property type="evidence" value="ECO:0007669"/>
    <property type="project" value="UniProtKB-KW"/>
</dbReference>
<reference evidence="4" key="1">
    <citation type="journal article" date="2020" name="ISME J.">
        <title>Gammaproteobacteria mediating utilization of methyl-, sulfur- and petroleum organic compounds in deep ocean hydrothermal plumes.</title>
        <authorList>
            <person name="Zhou Z."/>
            <person name="Liu Y."/>
            <person name="Pan J."/>
            <person name="Cron B.R."/>
            <person name="Toner B.M."/>
            <person name="Anantharaman K."/>
            <person name="Breier J.A."/>
            <person name="Dick G.J."/>
            <person name="Li M."/>
        </authorList>
    </citation>
    <scope>NUCLEOTIDE SEQUENCE</scope>
    <source>
        <strain evidence="4">SZUA-1515</strain>
    </source>
</reference>
<dbReference type="SUPFAM" id="SSF54665">
    <property type="entry name" value="CO dehydrogenase molybdoprotein N-domain-like"/>
    <property type="match status" value="1"/>
</dbReference>
<dbReference type="GO" id="GO:0005506">
    <property type="term" value="F:iron ion binding"/>
    <property type="evidence" value="ECO:0007669"/>
    <property type="project" value="InterPro"/>
</dbReference>
<comment type="caution">
    <text evidence="4">The sequence shown here is derived from an EMBL/GenBank/DDBJ whole genome shotgun (WGS) entry which is preliminary data.</text>
</comment>
<protein>
    <submittedName>
        <fullName evidence="4">Xanthine dehydrogenase family protein molybdopterin-binding subunit</fullName>
    </submittedName>
</protein>
<dbReference type="Proteomes" id="UP000608579">
    <property type="component" value="Unassembled WGS sequence"/>
</dbReference>
<dbReference type="SUPFAM" id="SSF56003">
    <property type="entry name" value="Molybdenum cofactor-binding domain"/>
    <property type="match status" value="1"/>
</dbReference>
<sequence length="765" mass="84604">MMQTQYVGSPVKRKEDPRLIKGESTYLDDIKLPGMLYAAFLRSSYPHAKIKRIDVSQALTLEGVVAVYTGKDLKDAVGPLVVESINRGSKVPSHYPLAVDEVKFVGEPVAVVVAEDRYVAKDALERIIVEYEPLPAVVDPEKALEDEAPKVHEDYEDNVCFRWKKAFGDVEQSFSNADEVIEARFRIQRLAPTAMEPRGVVAHYDALNRILTIWSSTQFPHKLRTWVATSLNWPENRIRVITPEVGGGFGSKLNHYPEEVVIPYLAVKLGRPVKWFEERRENLQATTHGRDMIAYVKAAVKRDGKILGLKVRLIADLGAYNYVYTQDNPLVAARMIPGCYKLESIELDVVGVFTNKIATDAYRGAGRPEASYIIERTVDRIARKLGIDPAEIRRRNFIQPSEFPYKTVTKFVYDTGNYEAALNKALELLKYSEVRAEQERLRGEGRYIGVGLSSFVEVCNFSYQSASVRVEPTGKVLVFTSTSPHGQGEETAFAQIVADVFGVDMDSVQVIHGDTLAIPYGWGTAGSWTLTSGGNAILKACKEIREKMLKIAAAKLEARPEDLEMREGRIFVKDAPDKSLSFEEVAGIAYDPESIPEGMEIGLATTSFYVPNLTFPFGAYAAVVEVFPESGEVKLLKLVLVNDVGKVVNPMLVEGQVHGGAAQAIGQAIYEEIAYTEDGVLLTDTLSEYLIPTAVEIPWMITDRTETPAPNPLGTKGVGEMGAIGLAQAIVNAVEDALTPFDVKIEDTPVTPAYLWKLVNAEKKE</sequence>
<feature type="domain" description="Aldehyde oxidase/xanthine dehydrogenase a/b hammerhead" evidence="3">
    <location>
        <begin position="21"/>
        <end position="135"/>
    </location>
</feature>
<dbReference type="PANTHER" id="PTHR11908:SF132">
    <property type="entry name" value="ALDEHYDE OXIDASE 1-RELATED"/>
    <property type="match status" value="1"/>
</dbReference>
<dbReference type="Pfam" id="PF02738">
    <property type="entry name" value="MoCoBD_1"/>
    <property type="match status" value="1"/>
</dbReference>
<organism evidence="4 5">
    <name type="scientific">Caldiarchaeum subterraneum</name>
    <dbReference type="NCBI Taxonomy" id="311458"/>
    <lineage>
        <taxon>Archaea</taxon>
        <taxon>Nitrososphaerota</taxon>
        <taxon>Candidatus Caldarchaeales</taxon>
        <taxon>Candidatus Caldarchaeaceae</taxon>
        <taxon>Candidatus Caldarchaeum</taxon>
    </lineage>
</organism>
<keyword evidence="2" id="KW-0560">Oxidoreductase</keyword>
<dbReference type="EMBL" id="DQVM01000165">
    <property type="protein sequence ID" value="HIQ30525.1"/>
    <property type="molecule type" value="Genomic_DNA"/>
</dbReference>
<keyword evidence="1" id="KW-0500">Molybdenum</keyword>
<dbReference type="Gene3D" id="3.90.1170.50">
    <property type="entry name" value="Aldehyde oxidase/xanthine dehydrogenase, a/b hammerhead"/>
    <property type="match status" value="1"/>
</dbReference>
<name>A0A833EBB3_CALS0</name>
<accession>A0A833EBB3</accession>
<dbReference type="InterPro" id="IPR008274">
    <property type="entry name" value="AldOxase/xan_DH_MoCoBD1"/>
</dbReference>
<dbReference type="InterPro" id="IPR046867">
    <property type="entry name" value="AldOxase/xan_DH_MoCoBD2"/>
</dbReference>
<evidence type="ECO:0000256" key="1">
    <source>
        <dbReference type="ARBA" id="ARBA00022505"/>
    </source>
</evidence>
<dbReference type="Pfam" id="PF01315">
    <property type="entry name" value="Ald_Xan_dh_C"/>
    <property type="match status" value="1"/>
</dbReference>
<dbReference type="InterPro" id="IPR016208">
    <property type="entry name" value="Ald_Oxase/xanthine_DH-like"/>
</dbReference>
<evidence type="ECO:0000256" key="2">
    <source>
        <dbReference type="ARBA" id="ARBA00023002"/>
    </source>
</evidence>
<dbReference type="Pfam" id="PF20256">
    <property type="entry name" value="MoCoBD_2"/>
    <property type="match status" value="1"/>
</dbReference>
<dbReference type="NCBIfam" id="NF041018">
    <property type="entry name" value="glyceraldDH_alpha"/>
    <property type="match status" value="1"/>
</dbReference>
<evidence type="ECO:0000259" key="3">
    <source>
        <dbReference type="SMART" id="SM01008"/>
    </source>
</evidence>
<dbReference type="PANTHER" id="PTHR11908">
    <property type="entry name" value="XANTHINE DEHYDROGENASE"/>
    <property type="match status" value="1"/>
</dbReference>
<dbReference type="Gene3D" id="3.30.365.10">
    <property type="entry name" value="Aldehyde oxidase/xanthine dehydrogenase, molybdopterin binding domain"/>
    <property type="match status" value="4"/>
</dbReference>
<dbReference type="FunFam" id="3.30.365.10:FF:000001">
    <property type="entry name" value="Xanthine dehydrogenase oxidase"/>
    <property type="match status" value="1"/>
</dbReference>
<dbReference type="AlphaFoldDB" id="A0A833EBB3"/>
<evidence type="ECO:0000313" key="4">
    <source>
        <dbReference type="EMBL" id="HIQ30525.1"/>
    </source>
</evidence>